<dbReference type="PROSITE" id="PS51257">
    <property type="entry name" value="PROKAR_LIPOPROTEIN"/>
    <property type="match status" value="1"/>
</dbReference>
<organism evidence="2">
    <name type="scientific">Leptospira interrogans serovar Hardjo str. Norma</name>
    <dbReference type="NCBI Taxonomy" id="1279460"/>
    <lineage>
        <taxon>Bacteria</taxon>
        <taxon>Pseudomonadati</taxon>
        <taxon>Spirochaetota</taxon>
        <taxon>Spirochaetia</taxon>
        <taxon>Leptospirales</taxon>
        <taxon>Leptospiraceae</taxon>
        <taxon>Leptospira</taxon>
    </lineage>
</organism>
<dbReference type="PATRIC" id="fig|1279460.3.peg.3236"/>
<evidence type="ECO:0000256" key="1">
    <source>
        <dbReference type="SAM" id="SignalP"/>
    </source>
</evidence>
<evidence type="ECO:0008006" key="4">
    <source>
        <dbReference type="Google" id="ProtNLM"/>
    </source>
</evidence>
<gene>
    <name evidence="2" type="ORF">G436_3193</name>
</gene>
<dbReference type="InterPro" id="IPR011990">
    <property type="entry name" value="TPR-like_helical_dom_sf"/>
</dbReference>
<dbReference type="RefSeq" id="WP_060684603.1">
    <property type="nucleotide sequence ID" value="NZ_CP012603.1"/>
</dbReference>
<reference evidence="2 3" key="1">
    <citation type="journal article" date="2015" name="Genome Announc.">
        <title>Whole-Genome Sequence of Leptospira interrogans Serovar Hardjo Subtype Hardjoprajitno Strain Norma, Isolated from Cattle in a Leptospirosis Outbreak in Brazil.</title>
        <authorList>
            <person name="Cosate M.R."/>
            <person name="Soares S.C."/>
            <person name="Mendes T.A."/>
            <person name="Raittz R.T."/>
            <person name="Moreira E.C."/>
            <person name="Leite R."/>
            <person name="Fernandes G.R."/>
            <person name="Haddad J.P."/>
            <person name="Ortega J.M."/>
        </authorList>
    </citation>
    <scope>NUCLEOTIDE SEQUENCE [LARGE SCALE GENOMIC DNA]</scope>
    <source>
        <strain evidence="2 3">Norma</strain>
    </source>
</reference>
<dbReference type="SUPFAM" id="SSF48452">
    <property type="entry name" value="TPR-like"/>
    <property type="match status" value="1"/>
</dbReference>
<dbReference type="Proteomes" id="UP000056502">
    <property type="component" value="Chromosome I"/>
</dbReference>
<dbReference type="InterPro" id="IPR019734">
    <property type="entry name" value="TPR_rpt"/>
</dbReference>
<dbReference type="EMBL" id="CP012603">
    <property type="protein sequence ID" value="ALE40351.1"/>
    <property type="molecule type" value="Genomic_DNA"/>
</dbReference>
<feature type="signal peptide" evidence="1">
    <location>
        <begin position="1"/>
        <end position="25"/>
    </location>
</feature>
<keyword evidence="1" id="KW-0732">Signal</keyword>
<name>A0A0M3TM76_LEPIR</name>
<dbReference type="NCBIfam" id="NF047558">
    <property type="entry name" value="TPR_END_plus"/>
    <property type="match status" value="1"/>
</dbReference>
<evidence type="ECO:0000313" key="2">
    <source>
        <dbReference type="EMBL" id="ALE40351.1"/>
    </source>
</evidence>
<dbReference type="Pfam" id="PF13181">
    <property type="entry name" value="TPR_8"/>
    <property type="match status" value="2"/>
</dbReference>
<feature type="chain" id="PRO_5005789884" description="Tetratricopeptide repeat protein" evidence="1">
    <location>
        <begin position="26"/>
        <end position="306"/>
    </location>
</feature>
<dbReference type="AlphaFoldDB" id="A0A0M3TM76"/>
<dbReference type="Gene3D" id="1.25.40.10">
    <property type="entry name" value="Tetratricopeptide repeat domain"/>
    <property type="match status" value="1"/>
</dbReference>
<accession>A0A0M3TM76</accession>
<sequence length="306" mass="35049">MIKKVKSKNQITIISILSLILVTLACNKSQVNKFLTDKYALAKSSNKDNMSKAIEFEKGGISLYKDKQFTKAIIEYEKALELFANGSIYYNYGNSLWNSGNLDSAIRSYEIAELLNFERKDLLYYNLACAHSLKDQYEKALIYLDKAVKNGYKNINYFFEDTDLKHVLGTEGWQKRAYLISAGKQYFLSQISNLKKPISLRIGTDTFTLCPGGHFMHVYAAGVGQDSWGTWEFHRNKITLNTLEKTCFDPNDNSRSELEGDFCKGSIKECKGGVCYEDVNEVNELPWERIIEEMGPPFFIDEKCNY</sequence>
<protein>
    <recommendedName>
        <fullName evidence="4">Tetratricopeptide repeat protein</fullName>
    </recommendedName>
</protein>
<evidence type="ECO:0000313" key="3">
    <source>
        <dbReference type="Proteomes" id="UP000056502"/>
    </source>
</evidence>
<proteinExistence type="predicted"/>